<dbReference type="EC" id="3.2.2.n1" evidence="3"/>
<evidence type="ECO:0000256" key="1">
    <source>
        <dbReference type="ARBA" id="ARBA00000274"/>
    </source>
</evidence>
<organism evidence="4 5">
    <name type="scientific">Govanella unica</name>
    <dbReference type="NCBI Taxonomy" id="2975056"/>
    <lineage>
        <taxon>Bacteria</taxon>
        <taxon>Pseudomonadati</taxon>
        <taxon>Pseudomonadota</taxon>
        <taxon>Alphaproteobacteria</taxon>
        <taxon>Emcibacterales</taxon>
        <taxon>Govanellaceae</taxon>
        <taxon>Govanella</taxon>
    </lineage>
</organism>
<sequence length="197" mass="21248">MTARLELRSLCVYCGSKTGNDPDFALAAEAFGRKLASENIRLVYGGGAVGLMGLLARSLLTAGGAVNGIIPGHLDHHEITQTGLTELHVVPNMHSRKRQMFEESDAFVALPGSIGTLDELIEVITWRQLGLHDKPIIIANLKNYWAPFLALIDHVIAAGYASPATGRLYQVVDSIDAILPALRAAPPASRPDREDLF</sequence>
<dbReference type="EMBL" id="JANWOI010000001">
    <property type="protein sequence ID" value="MDA5193259.1"/>
    <property type="molecule type" value="Genomic_DNA"/>
</dbReference>
<dbReference type="GO" id="GO:0009691">
    <property type="term" value="P:cytokinin biosynthetic process"/>
    <property type="evidence" value="ECO:0007669"/>
    <property type="project" value="UniProtKB-UniRule"/>
</dbReference>
<comment type="similarity">
    <text evidence="2 3">Belongs to the LOG family.</text>
</comment>
<comment type="caution">
    <text evidence="4">The sequence shown here is derived from an EMBL/GenBank/DDBJ whole genome shotgun (WGS) entry which is preliminary data.</text>
</comment>
<dbReference type="PANTHER" id="PTHR31223">
    <property type="entry name" value="LOG FAMILY PROTEIN YJL055W"/>
    <property type="match status" value="1"/>
</dbReference>
<dbReference type="InterPro" id="IPR031100">
    <property type="entry name" value="LOG_fam"/>
</dbReference>
<proteinExistence type="inferred from homology"/>
<dbReference type="Proteomes" id="UP001141619">
    <property type="component" value="Unassembled WGS sequence"/>
</dbReference>
<dbReference type="SUPFAM" id="SSF102405">
    <property type="entry name" value="MCP/YpsA-like"/>
    <property type="match status" value="1"/>
</dbReference>
<keyword evidence="3" id="KW-0378">Hydrolase</keyword>
<dbReference type="RefSeq" id="WP_274942953.1">
    <property type="nucleotide sequence ID" value="NZ_JANWOI010000001.1"/>
</dbReference>
<keyword evidence="5" id="KW-1185">Reference proteome</keyword>
<evidence type="ECO:0000256" key="3">
    <source>
        <dbReference type="RuleBase" id="RU363015"/>
    </source>
</evidence>
<evidence type="ECO:0000313" key="4">
    <source>
        <dbReference type="EMBL" id="MDA5193259.1"/>
    </source>
</evidence>
<dbReference type="Pfam" id="PF03641">
    <property type="entry name" value="Lysine_decarbox"/>
    <property type="match status" value="1"/>
</dbReference>
<dbReference type="InterPro" id="IPR005269">
    <property type="entry name" value="LOG"/>
</dbReference>
<dbReference type="GO" id="GO:0005829">
    <property type="term" value="C:cytosol"/>
    <property type="evidence" value="ECO:0007669"/>
    <property type="project" value="TreeGrafter"/>
</dbReference>
<evidence type="ECO:0000256" key="2">
    <source>
        <dbReference type="ARBA" id="ARBA00006763"/>
    </source>
</evidence>
<accession>A0A9X3TWZ3</accession>
<dbReference type="Gene3D" id="3.40.50.450">
    <property type="match status" value="1"/>
</dbReference>
<gene>
    <name evidence="4" type="ORF">NYP16_04715</name>
</gene>
<dbReference type="NCBIfam" id="TIGR00730">
    <property type="entry name" value="Rossman fold protein, TIGR00730 family"/>
    <property type="match status" value="1"/>
</dbReference>
<comment type="catalytic activity">
    <reaction evidence="1">
        <text>AMP + H2O = D-ribose 5-phosphate + adenine</text>
        <dbReference type="Rhea" id="RHEA:20129"/>
        <dbReference type="ChEBI" id="CHEBI:15377"/>
        <dbReference type="ChEBI" id="CHEBI:16708"/>
        <dbReference type="ChEBI" id="CHEBI:78346"/>
        <dbReference type="ChEBI" id="CHEBI:456215"/>
        <dbReference type="EC" id="3.2.2.4"/>
    </reaction>
</comment>
<protein>
    <recommendedName>
        <fullName evidence="3">Cytokinin riboside 5'-monophosphate phosphoribohydrolase</fullName>
        <ecNumber evidence="3">3.2.2.n1</ecNumber>
    </recommendedName>
</protein>
<dbReference type="PANTHER" id="PTHR31223:SF70">
    <property type="entry name" value="LOG FAMILY PROTEIN YJL055W"/>
    <property type="match status" value="1"/>
</dbReference>
<evidence type="ECO:0000313" key="5">
    <source>
        <dbReference type="Proteomes" id="UP001141619"/>
    </source>
</evidence>
<name>A0A9X3TWZ3_9PROT</name>
<dbReference type="AlphaFoldDB" id="A0A9X3TWZ3"/>
<reference evidence="4" key="1">
    <citation type="submission" date="2022-08" db="EMBL/GenBank/DDBJ databases">
        <authorList>
            <person name="Vandamme P."/>
            <person name="Hettiarachchi A."/>
            <person name="Peeters C."/>
            <person name="Cnockaert M."/>
            <person name="Carlier A."/>
        </authorList>
    </citation>
    <scope>NUCLEOTIDE SEQUENCE</scope>
    <source>
        <strain evidence="4">LMG 31809</strain>
    </source>
</reference>
<keyword evidence="3" id="KW-0203">Cytokinin biosynthesis</keyword>
<reference evidence="4" key="2">
    <citation type="journal article" date="2023" name="Syst. Appl. Microbiol.">
        <title>Govania unica gen. nov., sp. nov., a rare biosphere bacterium that represents a novel family in the class Alphaproteobacteria.</title>
        <authorList>
            <person name="Vandamme P."/>
            <person name="Peeters C."/>
            <person name="Hettiarachchi A."/>
            <person name="Cnockaert M."/>
            <person name="Carlier A."/>
        </authorList>
    </citation>
    <scope>NUCLEOTIDE SEQUENCE</scope>
    <source>
        <strain evidence="4">LMG 31809</strain>
    </source>
</reference>
<dbReference type="GO" id="GO:0008714">
    <property type="term" value="F:AMP nucleosidase activity"/>
    <property type="evidence" value="ECO:0007669"/>
    <property type="project" value="UniProtKB-EC"/>
</dbReference>